<keyword evidence="7" id="KW-0472">Membrane</keyword>
<name>A0A7W5FNS5_9BACL</name>
<evidence type="ECO:0000256" key="3">
    <source>
        <dbReference type="ARBA" id="ARBA00022448"/>
    </source>
</evidence>
<evidence type="ECO:0000259" key="8">
    <source>
        <dbReference type="PROSITE" id="PS50893"/>
    </source>
</evidence>
<dbReference type="SUPFAM" id="SSF52540">
    <property type="entry name" value="P-loop containing nucleoside triphosphate hydrolases"/>
    <property type="match status" value="1"/>
</dbReference>
<dbReference type="InterPro" id="IPR027417">
    <property type="entry name" value="P-loop_NTPase"/>
</dbReference>
<protein>
    <submittedName>
        <fullName evidence="9">Nickel transport system ATP-binding protein</fullName>
    </submittedName>
</protein>
<dbReference type="GO" id="GO:0005886">
    <property type="term" value="C:plasma membrane"/>
    <property type="evidence" value="ECO:0007669"/>
    <property type="project" value="UniProtKB-SubCell"/>
</dbReference>
<evidence type="ECO:0000256" key="2">
    <source>
        <dbReference type="ARBA" id="ARBA00005417"/>
    </source>
</evidence>
<comment type="caution">
    <text evidence="9">The sequence shown here is derived from an EMBL/GenBank/DDBJ whole genome shotgun (WGS) entry which is preliminary data.</text>
</comment>
<evidence type="ECO:0000256" key="5">
    <source>
        <dbReference type="ARBA" id="ARBA00022741"/>
    </source>
</evidence>
<evidence type="ECO:0000256" key="1">
    <source>
        <dbReference type="ARBA" id="ARBA00004202"/>
    </source>
</evidence>
<feature type="domain" description="ABC transporter" evidence="8">
    <location>
        <begin position="4"/>
        <end position="251"/>
    </location>
</feature>
<dbReference type="InterPro" id="IPR003439">
    <property type="entry name" value="ABC_transporter-like_ATP-bd"/>
</dbReference>
<dbReference type="NCBIfam" id="NF047576">
    <property type="entry name" value="opine_ATP_CntF"/>
    <property type="match status" value="1"/>
</dbReference>
<dbReference type="GO" id="GO:0005524">
    <property type="term" value="F:ATP binding"/>
    <property type="evidence" value="ECO:0007669"/>
    <property type="project" value="UniProtKB-KW"/>
</dbReference>
<dbReference type="Gene3D" id="3.40.50.300">
    <property type="entry name" value="P-loop containing nucleotide triphosphate hydrolases"/>
    <property type="match status" value="1"/>
</dbReference>
<dbReference type="Pfam" id="PF00005">
    <property type="entry name" value="ABC_tran"/>
    <property type="match status" value="1"/>
</dbReference>
<dbReference type="PANTHER" id="PTHR43297">
    <property type="entry name" value="OLIGOPEPTIDE TRANSPORT ATP-BINDING PROTEIN APPD"/>
    <property type="match status" value="1"/>
</dbReference>
<keyword evidence="6 9" id="KW-0067">ATP-binding</keyword>
<proteinExistence type="inferred from homology"/>
<dbReference type="PROSITE" id="PS50893">
    <property type="entry name" value="ABC_TRANSPORTER_2"/>
    <property type="match status" value="1"/>
</dbReference>
<gene>
    <name evidence="9" type="ORF">FHS18_003515</name>
</gene>
<accession>A0A7W5FNS5</accession>
<dbReference type="CDD" id="cd03257">
    <property type="entry name" value="ABC_NikE_OppD_transporters"/>
    <property type="match status" value="1"/>
</dbReference>
<evidence type="ECO:0000256" key="4">
    <source>
        <dbReference type="ARBA" id="ARBA00022475"/>
    </source>
</evidence>
<dbReference type="SMART" id="SM00382">
    <property type="entry name" value="AAA"/>
    <property type="match status" value="1"/>
</dbReference>
<keyword evidence="3" id="KW-0813">Transport</keyword>
<dbReference type="AlphaFoldDB" id="A0A7W5FNS5"/>
<evidence type="ECO:0000256" key="7">
    <source>
        <dbReference type="ARBA" id="ARBA00023136"/>
    </source>
</evidence>
<evidence type="ECO:0000313" key="10">
    <source>
        <dbReference type="Proteomes" id="UP000570361"/>
    </source>
</evidence>
<dbReference type="PROSITE" id="PS00211">
    <property type="entry name" value="ABC_TRANSPORTER_1"/>
    <property type="match status" value="1"/>
</dbReference>
<keyword evidence="5" id="KW-0547">Nucleotide-binding</keyword>
<dbReference type="PANTHER" id="PTHR43297:SF2">
    <property type="entry name" value="DIPEPTIDE TRANSPORT ATP-BINDING PROTEIN DPPD"/>
    <property type="match status" value="1"/>
</dbReference>
<organism evidence="9 10">
    <name type="scientific">Paenibacillus phyllosphaerae</name>
    <dbReference type="NCBI Taxonomy" id="274593"/>
    <lineage>
        <taxon>Bacteria</taxon>
        <taxon>Bacillati</taxon>
        <taxon>Bacillota</taxon>
        <taxon>Bacilli</taxon>
        <taxon>Bacillales</taxon>
        <taxon>Paenibacillaceae</taxon>
        <taxon>Paenibacillus</taxon>
    </lineage>
</organism>
<keyword evidence="10" id="KW-1185">Reference proteome</keyword>
<dbReference type="InterPro" id="IPR017871">
    <property type="entry name" value="ABC_transporter-like_CS"/>
</dbReference>
<dbReference type="InterPro" id="IPR050388">
    <property type="entry name" value="ABC_Ni/Peptide_Import"/>
</dbReference>
<dbReference type="NCBIfam" id="NF047578">
    <property type="entry name" value="opine_ATP_CntD"/>
    <property type="match status" value="1"/>
</dbReference>
<dbReference type="EMBL" id="JACHXK010000007">
    <property type="protein sequence ID" value="MBB3111447.1"/>
    <property type="molecule type" value="Genomic_DNA"/>
</dbReference>
<keyword evidence="4" id="KW-1003">Cell membrane</keyword>
<sequence>MHLLEVQHLHVTDRHTGSVLLRDSSFHVKQGSCLAIVGESGSGKSVTCKSIMRLHKAWIRQTGEIWFKGEELSALPERQMRKKRGKQLAMILQHGMRAFDPTCVIGVQIGETLKEHYGWSRAEIEANMSLAMMSVRLNNPVELMNKYPHQLSGGMLQRVMIALAFVLEPDLIIADEPTTALDTIAQFEVVEQLIALRERMNGAMILVSHDLGIVRRLADDIIVMKDGEIVERGSANVIFSAAQHAYTQRLVEANRALNGHFERLKGGGLGLVEH</sequence>
<comment type="subcellular location">
    <subcellularLocation>
        <location evidence="1">Cell membrane</location>
        <topology evidence="1">Peripheral membrane protein</topology>
    </subcellularLocation>
</comment>
<reference evidence="9 10" key="1">
    <citation type="submission" date="2020-08" db="EMBL/GenBank/DDBJ databases">
        <title>Genomic Encyclopedia of Type Strains, Phase III (KMG-III): the genomes of soil and plant-associated and newly described type strains.</title>
        <authorList>
            <person name="Whitman W."/>
        </authorList>
    </citation>
    <scope>NUCLEOTIDE SEQUENCE [LARGE SCALE GENOMIC DNA]</scope>
    <source>
        <strain evidence="9 10">CECT 5862</strain>
    </source>
</reference>
<evidence type="ECO:0000256" key="6">
    <source>
        <dbReference type="ARBA" id="ARBA00022840"/>
    </source>
</evidence>
<comment type="similarity">
    <text evidence="2">Belongs to the ABC transporter superfamily.</text>
</comment>
<dbReference type="Proteomes" id="UP000570361">
    <property type="component" value="Unassembled WGS sequence"/>
</dbReference>
<dbReference type="InterPro" id="IPR003593">
    <property type="entry name" value="AAA+_ATPase"/>
</dbReference>
<dbReference type="GO" id="GO:0016887">
    <property type="term" value="F:ATP hydrolysis activity"/>
    <property type="evidence" value="ECO:0007669"/>
    <property type="project" value="InterPro"/>
</dbReference>
<evidence type="ECO:0000313" key="9">
    <source>
        <dbReference type="EMBL" id="MBB3111447.1"/>
    </source>
</evidence>
<dbReference type="RefSeq" id="WP_183601318.1">
    <property type="nucleotide sequence ID" value="NZ_JACHXK010000007.1"/>
</dbReference>